<dbReference type="GO" id="GO:0042330">
    <property type="term" value="P:taxis"/>
    <property type="evidence" value="ECO:0007669"/>
    <property type="project" value="TreeGrafter"/>
</dbReference>
<dbReference type="InterPro" id="IPR026673">
    <property type="entry name" value="SPEC3/Stum"/>
</dbReference>
<dbReference type="Proteomes" id="UP000887565">
    <property type="component" value="Unplaced"/>
</dbReference>
<evidence type="ECO:0000256" key="3">
    <source>
        <dbReference type="ARBA" id="ARBA00022989"/>
    </source>
</evidence>
<dbReference type="PANTHER" id="PTHR21676:SF6">
    <property type="entry name" value="PROTEIN STUM"/>
    <property type="match status" value="1"/>
</dbReference>
<proteinExistence type="predicted"/>
<dbReference type="GO" id="GO:0050954">
    <property type="term" value="P:sensory perception of mechanical stimulus"/>
    <property type="evidence" value="ECO:0007669"/>
    <property type="project" value="TreeGrafter"/>
</dbReference>
<name>A0A915HGJ9_ROMCU</name>
<dbReference type="Pfam" id="PF15795">
    <property type="entry name" value="Spec3"/>
    <property type="match status" value="1"/>
</dbReference>
<evidence type="ECO:0000313" key="5">
    <source>
        <dbReference type="Proteomes" id="UP000887565"/>
    </source>
</evidence>
<accession>A0A915HGJ9</accession>
<dbReference type="GO" id="GO:0019230">
    <property type="term" value="P:proprioception"/>
    <property type="evidence" value="ECO:0007669"/>
    <property type="project" value="TreeGrafter"/>
</dbReference>
<keyword evidence="3" id="KW-1133">Transmembrane helix</keyword>
<protein>
    <submittedName>
        <fullName evidence="6">Uncharacterized protein</fullName>
    </submittedName>
</protein>
<reference evidence="6" key="1">
    <citation type="submission" date="2022-11" db="UniProtKB">
        <authorList>
            <consortium name="WormBaseParasite"/>
        </authorList>
    </citation>
    <scope>IDENTIFICATION</scope>
</reference>
<dbReference type="GO" id="GO:0071683">
    <property type="term" value="C:sensory dendrite"/>
    <property type="evidence" value="ECO:0007669"/>
    <property type="project" value="TreeGrafter"/>
</dbReference>
<sequence>MGDDGAWFTSYSIYSRMKTYQNEKRASEVESVIKESISNKTATFDNPNNECTTDRASKIGWKWIKENQDKILEYGRREGLIERKFIASLNAACRGLLSSVSILAIVRQMSNAVTNFNSSADEFTWLGRISAVTLSTNINIQNATTKSADEGQPDNEDELEREAKKELSFIHSAIPYLPMAFAVFCCIANVVLPGSGTALSGFFALCSGQCRVQTREFRKGATLLWSC</sequence>
<dbReference type="PANTHER" id="PTHR21676">
    <property type="entry name" value="PROTEIN STUM"/>
    <property type="match status" value="1"/>
</dbReference>
<dbReference type="GO" id="GO:0016020">
    <property type="term" value="C:membrane"/>
    <property type="evidence" value="ECO:0007669"/>
    <property type="project" value="UniProtKB-SubCell"/>
</dbReference>
<evidence type="ECO:0000256" key="4">
    <source>
        <dbReference type="ARBA" id="ARBA00023136"/>
    </source>
</evidence>
<evidence type="ECO:0000256" key="2">
    <source>
        <dbReference type="ARBA" id="ARBA00022692"/>
    </source>
</evidence>
<evidence type="ECO:0000256" key="1">
    <source>
        <dbReference type="ARBA" id="ARBA00004141"/>
    </source>
</evidence>
<dbReference type="WBParaSite" id="nRc.2.0.1.t00426-RA">
    <property type="protein sequence ID" value="nRc.2.0.1.t00426-RA"/>
    <property type="gene ID" value="nRc.2.0.1.g00426"/>
</dbReference>
<keyword evidence="4" id="KW-0472">Membrane</keyword>
<dbReference type="AlphaFoldDB" id="A0A915HGJ9"/>
<keyword evidence="2" id="KW-0812">Transmembrane</keyword>
<comment type="subcellular location">
    <subcellularLocation>
        <location evidence="1">Membrane</location>
        <topology evidence="1">Multi-pass membrane protein</topology>
    </subcellularLocation>
</comment>
<organism evidence="5 6">
    <name type="scientific">Romanomermis culicivorax</name>
    <name type="common">Nematode worm</name>
    <dbReference type="NCBI Taxonomy" id="13658"/>
    <lineage>
        <taxon>Eukaryota</taxon>
        <taxon>Metazoa</taxon>
        <taxon>Ecdysozoa</taxon>
        <taxon>Nematoda</taxon>
        <taxon>Enoplea</taxon>
        <taxon>Dorylaimia</taxon>
        <taxon>Mermithida</taxon>
        <taxon>Mermithoidea</taxon>
        <taxon>Mermithidae</taxon>
        <taxon>Romanomermis</taxon>
    </lineage>
</organism>
<keyword evidence="5" id="KW-1185">Reference proteome</keyword>
<evidence type="ECO:0000313" key="6">
    <source>
        <dbReference type="WBParaSite" id="nRc.2.0.1.t00426-RA"/>
    </source>
</evidence>